<evidence type="ECO:0000313" key="3">
    <source>
        <dbReference type="Proteomes" id="UP001215280"/>
    </source>
</evidence>
<comment type="caution">
    <text evidence="2">The sequence shown here is derived from an EMBL/GenBank/DDBJ whole genome shotgun (WGS) entry which is preliminary data.</text>
</comment>
<evidence type="ECO:0000256" key="1">
    <source>
        <dbReference type="SAM" id="MobiDB-lite"/>
    </source>
</evidence>
<dbReference type="Proteomes" id="UP001215280">
    <property type="component" value="Unassembled WGS sequence"/>
</dbReference>
<proteinExistence type="predicted"/>
<organism evidence="2 3">
    <name type="scientific">Mycena maculata</name>
    <dbReference type="NCBI Taxonomy" id="230809"/>
    <lineage>
        <taxon>Eukaryota</taxon>
        <taxon>Fungi</taxon>
        <taxon>Dikarya</taxon>
        <taxon>Basidiomycota</taxon>
        <taxon>Agaricomycotina</taxon>
        <taxon>Agaricomycetes</taxon>
        <taxon>Agaricomycetidae</taxon>
        <taxon>Agaricales</taxon>
        <taxon>Marasmiineae</taxon>
        <taxon>Mycenaceae</taxon>
        <taxon>Mycena</taxon>
    </lineage>
</organism>
<reference evidence="2" key="1">
    <citation type="submission" date="2023-03" db="EMBL/GenBank/DDBJ databases">
        <title>Massive genome expansion in bonnet fungi (Mycena s.s.) driven by repeated elements and novel gene families across ecological guilds.</title>
        <authorList>
            <consortium name="Lawrence Berkeley National Laboratory"/>
            <person name="Harder C.B."/>
            <person name="Miyauchi S."/>
            <person name="Viragh M."/>
            <person name="Kuo A."/>
            <person name="Thoen E."/>
            <person name="Andreopoulos B."/>
            <person name="Lu D."/>
            <person name="Skrede I."/>
            <person name="Drula E."/>
            <person name="Henrissat B."/>
            <person name="Morin E."/>
            <person name="Kohler A."/>
            <person name="Barry K."/>
            <person name="LaButti K."/>
            <person name="Morin E."/>
            <person name="Salamov A."/>
            <person name="Lipzen A."/>
            <person name="Mereny Z."/>
            <person name="Hegedus B."/>
            <person name="Baldrian P."/>
            <person name="Stursova M."/>
            <person name="Weitz H."/>
            <person name="Taylor A."/>
            <person name="Grigoriev I.V."/>
            <person name="Nagy L.G."/>
            <person name="Martin F."/>
            <person name="Kauserud H."/>
        </authorList>
    </citation>
    <scope>NUCLEOTIDE SEQUENCE</scope>
    <source>
        <strain evidence="2">CBHHK188m</strain>
    </source>
</reference>
<gene>
    <name evidence="2" type="ORF">DFH07DRAFT_766910</name>
</gene>
<accession>A0AAD7K0R7</accession>
<feature type="region of interest" description="Disordered" evidence="1">
    <location>
        <begin position="1"/>
        <end position="51"/>
    </location>
</feature>
<dbReference type="EMBL" id="JARJLG010000013">
    <property type="protein sequence ID" value="KAJ7775970.1"/>
    <property type="molecule type" value="Genomic_DNA"/>
</dbReference>
<feature type="compositionally biased region" description="Basic and acidic residues" evidence="1">
    <location>
        <begin position="1"/>
        <end position="13"/>
    </location>
</feature>
<keyword evidence="3" id="KW-1185">Reference proteome</keyword>
<sequence>MSRTADPRIEDRMMRRKSTHPLSGGFSQTSQERGAAPIDERGGINDKSLQGFKSPFTQRGAIYLTCGTHKTKGTGRGKSAFQRVRGAWVASAVTRWEANVSDPQARGRYILDRYTTKLKAGSAEIYENSGLEAEYNGHVGGRRELEYGAKRGRDEKTGWGNGITSMQDTPARNSVFPRLFGIDTKRNNRGWTHRIRDKVRLSADLTFSTPRLSITSHGDYPARATWEPQQKRRTWALVGECGRRRR</sequence>
<protein>
    <submittedName>
        <fullName evidence="2">Uncharacterized protein</fullName>
    </submittedName>
</protein>
<name>A0AAD7K0R7_9AGAR</name>
<dbReference type="AlphaFoldDB" id="A0AAD7K0R7"/>
<evidence type="ECO:0000313" key="2">
    <source>
        <dbReference type="EMBL" id="KAJ7775970.1"/>
    </source>
</evidence>